<keyword evidence="1" id="KW-0812">Transmembrane</keyword>
<keyword evidence="4" id="KW-1185">Reference proteome</keyword>
<organism evidence="3 4">
    <name type="scientific">Nonomuraea jiangxiensis</name>
    <dbReference type="NCBI Taxonomy" id="633440"/>
    <lineage>
        <taxon>Bacteria</taxon>
        <taxon>Bacillati</taxon>
        <taxon>Actinomycetota</taxon>
        <taxon>Actinomycetes</taxon>
        <taxon>Streptosporangiales</taxon>
        <taxon>Streptosporangiaceae</taxon>
        <taxon>Nonomuraea</taxon>
    </lineage>
</organism>
<name>A0A1G8W5B1_9ACTN</name>
<feature type="transmembrane region" description="Helical" evidence="1">
    <location>
        <begin position="299"/>
        <end position="329"/>
    </location>
</feature>
<dbReference type="AlphaFoldDB" id="A0A1G8W5B1"/>
<evidence type="ECO:0000313" key="3">
    <source>
        <dbReference type="EMBL" id="SDJ73277.1"/>
    </source>
</evidence>
<feature type="transmembrane region" description="Helical" evidence="1">
    <location>
        <begin position="412"/>
        <end position="432"/>
    </location>
</feature>
<feature type="transmembrane region" description="Helical" evidence="1">
    <location>
        <begin position="268"/>
        <end position="287"/>
    </location>
</feature>
<sequence>MNPDALAAFRRVARGLRRKAERTPARRDRHVDLLRAMAITAVVTGHWLIVQVAYDGGFRGGSVLDLVPWTRPLTWLFQVMPIFFLVGGFANAASLASHRRRGGTVTGWTLRRTERLVRPTTMLLIVLTVAALAAGAAGVDPTLVGLATWVAGIPLWFLVAYLAVVVLTPVTYALHQRFGLAVPLALLVLVGAGDLAGLVWQVPHGGEGNYLFAWLAIHQLGFAWRDGRLPSRPAVAAPLALGGLAVLVGLTVWGPYPVSMVGQNTSPPTLALLALATAQTGFVLLLHDRVNRWLRDVGPWTVVVAVNSVIMTVFLWHMTAVVFGVLALYVTGVFPQPAPGSVPWLLLRLPWLAVLGVFLGLLVMLFGPIEQRVRPYREPGRGAGPLTAAGMAAVVAGLFGIASAGPGHHGPAGLPTAALAAYFAGAAALRFARSGPSGERAAPTRARL</sequence>
<dbReference type="EMBL" id="FNDJ01000012">
    <property type="protein sequence ID" value="SDJ73277.1"/>
    <property type="molecule type" value="Genomic_DNA"/>
</dbReference>
<evidence type="ECO:0000256" key="1">
    <source>
        <dbReference type="SAM" id="Phobius"/>
    </source>
</evidence>
<feature type="transmembrane region" description="Helical" evidence="1">
    <location>
        <begin position="208"/>
        <end position="224"/>
    </location>
</feature>
<dbReference type="Pfam" id="PF01757">
    <property type="entry name" value="Acyl_transf_3"/>
    <property type="match status" value="1"/>
</dbReference>
<protein>
    <submittedName>
        <fullName evidence="3">Fucose 4-O-acetylase</fullName>
    </submittedName>
</protein>
<dbReference type="Proteomes" id="UP000199202">
    <property type="component" value="Unassembled WGS sequence"/>
</dbReference>
<feature type="transmembrane region" description="Helical" evidence="1">
    <location>
        <begin position="74"/>
        <end position="95"/>
    </location>
</feature>
<dbReference type="InterPro" id="IPR002656">
    <property type="entry name" value="Acyl_transf_3_dom"/>
</dbReference>
<feature type="transmembrane region" description="Helical" evidence="1">
    <location>
        <begin position="143"/>
        <end position="168"/>
    </location>
</feature>
<gene>
    <name evidence="3" type="ORF">SAMN05421869_11251</name>
</gene>
<feature type="transmembrane region" description="Helical" evidence="1">
    <location>
        <begin position="349"/>
        <end position="366"/>
    </location>
</feature>
<evidence type="ECO:0000259" key="2">
    <source>
        <dbReference type="Pfam" id="PF01757"/>
    </source>
</evidence>
<proteinExistence type="predicted"/>
<feature type="transmembrane region" description="Helical" evidence="1">
    <location>
        <begin position="116"/>
        <end position="137"/>
    </location>
</feature>
<dbReference type="STRING" id="633440.SAMN05421869_11251"/>
<feature type="transmembrane region" description="Helical" evidence="1">
    <location>
        <begin position="33"/>
        <end position="54"/>
    </location>
</feature>
<accession>A0A1G8W5B1</accession>
<feature type="domain" description="Acyltransferase 3" evidence="2">
    <location>
        <begin position="31"/>
        <end position="364"/>
    </location>
</feature>
<keyword evidence="1" id="KW-0472">Membrane</keyword>
<keyword evidence="1" id="KW-1133">Transmembrane helix</keyword>
<dbReference type="RefSeq" id="WP_090936216.1">
    <property type="nucleotide sequence ID" value="NZ_FNDJ01000012.1"/>
</dbReference>
<reference evidence="3 4" key="1">
    <citation type="submission" date="2016-10" db="EMBL/GenBank/DDBJ databases">
        <authorList>
            <person name="de Groot N.N."/>
        </authorList>
    </citation>
    <scope>NUCLEOTIDE SEQUENCE [LARGE SCALE GENOMIC DNA]</scope>
    <source>
        <strain evidence="3 4">CGMCC 4.6533</strain>
    </source>
</reference>
<evidence type="ECO:0000313" key="4">
    <source>
        <dbReference type="Proteomes" id="UP000199202"/>
    </source>
</evidence>
<feature type="transmembrane region" description="Helical" evidence="1">
    <location>
        <begin position="236"/>
        <end position="256"/>
    </location>
</feature>
<dbReference type="GO" id="GO:0016747">
    <property type="term" value="F:acyltransferase activity, transferring groups other than amino-acyl groups"/>
    <property type="evidence" value="ECO:0007669"/>
    <property type="project" value="InterPro"/>
</dbReference>
<feature type="transmembrane region" description="Helical" evidence="1">
    <location>
        <begin position="386"/>
        <end position="406"/>
    </location>
</feature>
<feature type="transmembrane region" description="Helical" evidence="1">
    <location>
        <begin position="180"/>
        <end position="202"/>
    </location>
</feature>
<dbReference type="OrthoDB" id="8206682at2"/>